<reference evidence="14" key="2">
    <citation type="submission" date="2014-07" db="EMBL/GenBank/DDBJ databases">
        <title>Initial genome analysis of the psychrotolerant acidophile Acidithiobacillus ferrivorans CF27: insights into iron and sulfur oxidation pathways and into biofilm formation.</title>
        <authorList>
            <person name="Talla E."/>
            <person name="Hedrich S."/>
            <person name="Mangenot S."/>
            <person name="Ji B."/>
            <person name="Johnson D.B."/>
            <person name="Barbe V."/>
            <person name="Bonnefoy V."/>
        </authorList>
    </citation>
    <scope>NUCLEOTIDE SEQUENCE [LARGE SCALE GENOMIC DNA]</scope>
    <source>
        <strain evidence="14">CF27</strain>
    </source>
</reference>
<dbReference type="AlphaFoldDB" id="A0A060UTL0"/>
<comment type="similarity">
    <text evidence="3 10">Belongs to the PEPCase type 1 family.</text>
</comment>
<comment type="cofactor">
    <cofactor evidence="1 10">
        <name>Mg(2+)</name>
        <dbReference type="ChEBI" id="CHEBI:18420"/>
    </cofactor>
</comment>
<dbReference type="HAMAP" id="MF_00595">
    <property type="entry name" value="PEPcase_type1"/>
    <property type="match status" value="1"/>
</dbReference>
<evidence type="ECO:0000256" key="4">
    <source>
        <dbReference type="ARBA" id="ARBA00012305"/>
    </source>
</evidence>
<feature type="active site" evidence="10 12">
    <location>
        <position position="674"/>
    </location>
</feature>
<sequence>MLAQPRCSTSARGEAAIRFCYELTCRTLPITLDAKPVGKSPGRAIPLPQSAAEDRDRDFSQTAPRHPWFQWTTLWSSPLMWQQIGDGTLEKTTINDKALRARVKLLGNLLGEVLREQAGARVFNAVEQLRQGYIRLHKKEDRRLRDRLARFIDALPQDDLVLVIRAFNTYFSLVNIAEEEFQHLHRRRLLQKKDGLWVGSFEETFRELQNQGINSGQIQFLLDQTCYLPVFTAHPTESKRRTVLHGLRRIFVASKMLDDPSLNDEEEQDVLDNLKAQIQILWETEEVRANRPQVQDEVENGLFYFRDSLFEAVPRTYQAARRAARRVFGNDDIDIPAFIRFGSWIGGDRDGNPNVTAAITGWALRTQSIEVLREYQRRLNDLYQLLGHSSRFCAISPILLASLERDADDFPELAEWVDQRFPSEPYRRKLRYMMTRLDLRLRQLENGQVLNESSGPAYAAAEDFLDDLLLVRDSLRGHNDDYIADHEVQDIIWLVQTFGFHLANLDIRQESTIHSRTIAELFADVPSFVNYLELPEETRLLVLSEALRRPGPLVEKQPDLSPMATETCAMFRCIAQLRREVSASGFGNYVISMTHEASHIMEVLVLAKEFGLAGWSRQGLYSEIAVTPLFETIHDLERMDTVMSTLLDNPVYTEILRSQDDTQEVMLGYSDSCKDGGILSSSWTLYQAQMRLAALADKRRIQVRVFHGRGGSVGRGGGPTYEAILAQPPDTVRGQIKITEQGEVLSFKYANLETALYELTVGTAGLIKASIGLVRSVPSDNPDHLRIMAELTRTGEAVYRDLTENTPGFMDYFYEATPLNEIAHMNIGSRPSHRQRGDRSMSSIRAIPWIFAWAQSRHILPAWYGLGSALAQWREDKPERLQALQDMYQQWPFFRALMSNIIMAMAKTDMAIAGEYAGLPRDQEVAAGIYQKIRAEFERSLAEVLAMTGSTQLLADNPALAFSLQRRNVYMEPLNHIQLALLRRYRNDDAAPEFREIWLDPLLRTINAISAGQRNTG</sequence>
<dbReference type="NCBIfam" id="NF000584">
    <property type="entry name" value="PRK00009.1"/>
    <property type="match status" value="1"/>
</dbReference>
<evidence type="ECO:0000256" key="8">
    <source>
        <dbReference type="ARBA" id="ARBA00023300"/>
    </source>
</evidence>
<dbReference type="EMBL" id="CCCS020000034">
    <property type="protein sequence ID" value="CDQ10118.1"/>
    <property type="molecule type" value="Genomic_DNA"/>
</dbReference>
<dbReference type="GO" id="GO:0005829">
    <property type="term" value="C:cytosol"/>
    <property type="evidence" value="ECO:0007669"/>
    <property type="project" value="TreeGrafter"/>
</dbReference>
<keyword evidence="6 10" id="KW-0460">Magnesium</keyword>
<feature type="active site" evidence="10 11">
    <location>
        <position position="234"/>
    </location>
</feature>
<evidence type="ECO:0000256" key="9">
    <source>
        <dbReference type="ARBA" id="ARBA00048995"/>
    </source>
</evidence>
<evidence type="ECO:0000256" key="1">
    <source>
        <dbReference type="ARBA" id="ARBA00001946"/>
    </source>
</evidence>
<evidence type="ECO:0000256" key="6">
    <source>
        <dbReference type="ARBA" id="ARBA00022842"/>
    </source>
</evidence>
<dbReference type="GO" id="GO:0006099">
    <property type="term" value="P:tricarboxylic acid cycle"/>
    <property type="evidence" value="ECO:0007669"/>
    <property type="project" value="InterPro"/>
</dbReference>
<dbReference type="InterPro" id="IPR022805">
    <property type="entry name" value="PEP_COase_bac/pln-type"/>
</dbReference>
<dbReference type="GO" id="GO:0015977">
    <property type="term" value="P:carbon fixation"/>
    <property type="evidence" value="ECO:0007669"/>
    <property type="project" value="UniProtKB-UniRule"/>
</dbReference>
<dbReference type="GO" id="GO:0000287">
    <property type="term" value="F:magnesium ion binding"/>
    <property type="evidence" value="ECO:0007669"/>
    <property type="project" value="UniProtKB-UniRule"/>
</dbReference>
<dbReference type="InterPro" id="IPR033129">
    <property type="entry name" value="PEPCASE_His_AS"/>
</dbReference>
<evidence type="ECO:0000256" key="11">
    <source>
        <dbReference type="PROSITE-ProRule" id="PRU10111"/>
    </source>
</evidence>
<gene>
    <name evidence="10 14" type="primary">ppc</name>
    <name evidence="14" type="ORF">AFERRI_40070</name>
</gene>
<comment type="caution">
    <text evidence="14">The sequence shown here is derived from an EMBL/GenBank/DDBJ whole genome shotgun (WGS) entry which is preliminary data.</text>
</comment>
<dbReference type="EC" id="4.1.1.31" evidence="4 10"/>
<dbReference type="SUPFAM" id="SSF51621">
    <property type="entry name" value="Phosphoenolpyruvate/pyruvate domain"/>
    <property type="match status" value="1"/>
</dbReference>
<keyword evidence="14" id="KW-0670">Pyruvate</keyword>
<evidence type="ECO:0000256" key="12">
    <source>
        <dbReference type="PROSITE-ProRule" id="PRU10112"/>
    </source>
</evidence>
<name>A0A060UTL0_9PROT</name>
<dbReference type="PANTHER" id="PTHR30523">
    <property type="entry name" value="PHOSPHOENOLPYRUVATE CARBOXYLASE"/>
    <property type="match status" value="1"/>
</dbReference>
<protein>
    <recommendedName>
        <fullName evidence="5 10">Phosphoenolpyruvate carboxylase</fullName>
        <shortName evidence="10">PEPC</shortName>
        <shortName evidence="10">PEPCase</shortName>
        <ecNumber evidence="4 10">4.1.1.31</ecNumber>
    </recommendedName>
</protein>
<evidence type="ECO:0000256" key="3">
    <source>
        <dbReference type="ARBA" id="ARBA00008346"/>
    </source>
</evidence>
<dbReference type="Gene3D" id="1.20.1440.90">
    <property type="entry name" value="Phosphoenolpyruvate/pyruvate domain"/>
    <property type="match status" value="1"/>
</dbReference>
<keyword evidence="7 10" id="KW-0456">Lyase</keyword>
<dbReference type="InterPro" id="IPR018129">
    <property type="entry name" value="PEP_COase_Lys_AS"/>
</dbReference>
<dbReference type="PRINTS" id="PR00150">
    <property type="entry name" value="PEPCARBXLASE"/>
</dbReference>
<comment type="catalytic activity">
    <reaction evidence="9 10">
        <text>oxaloacetate + phosphate = phosphoenolpyruvate + hydrogencarbonate</text>
        <dbReference type="Rhea" id="RHEA:28370"/>
        <dbReference type="ChEBI" id="CHEBI:16452"/>
        <dbReference type="ChEBI" id="CHEBI:17544"/>
        <dbReference type="ChEBI" id="CHEBI:43474"/>
        <dbReference type="ChEBI" id="CHEBI:58702"/>
        <dbReference type="EC" id="4.1.1.31"/>
    </reaction>
</comment>
<dbReference type="GO" id="GO:0006107">
    <property type="term" value="P:oxaloacetate metabolic process"/>
    <property type="evidence" value="ECO:0007669"/>
    <property type="project" value="UniProtKB-UniRule"/>
</dbReference>
<evidence type="ECO:0000256" key="7">
    <source>
        <dbReference type="ARBA" id="ARBA00023239"/>
    </source>
</evidence>
<evidence type="ECO:0000313" key="14">
    <source>
        <dbReference type="EMBL" id="CDQ10118.1"/>
    </source>
</evidence>
<feature type="region of interest" description="Disordered" evidence="13">
    <location>
        <begin position="39"/>
        <end position="59"/>
    </location>
</feature>
<organism evidence="14">
    <name type="scientific">Acidithiobacillus ferrivorans</name>
    <dbReference type="NCBI Taxonomy" id="160808"/>
    <lineage>
        <taxon>Bacteria</taxon>
        <taxon>Pseudomonadati</taxon>
        <taxon>Pseudomonadota</taxon>
        <taxon>Acidithiobacillia</taxon>
        <taxon>Acidithiobacillales</taxon>
        <taxon>Acidithiobacillaceae</taxon>
        <taxon>Acidithiobacillus</taxon>
    </lineage>
</organism>
<accession>A0A060UTL0</accession>
<keyword evidence="8 10" id="KW-0120">Carbon dioxide fixation</keyword>
<dbReference type="InterPro" id="IPR015813">
    <property type="entry name" value="Pyrv/PenolPyrv_kinase-like_dom"/>
</dbReference>
<dbReference type="PANTHER" id="PTHR30523:SF46">
    <property type="entry name" value="PHOSPHOENOLPYRUVATE CARBOXYLASE"/>
    <property type="match status" value="1"/>
</dbReference>
<evidence type="ECO:0000256" key="2">
    <source>
        <dbReference type="ARBA" id="ARBA00003670"/>
    </source>
</evidence>
<evidence type="ECO:0000256" key="13">
    <source>
        <dbReference type="SAM" id="MobiDB-lite"/>
    </source>
</evidence>
<dbReference type="PROSITE" id="PS00393">
    <property type="entry name" value="PEPCASE_2"/>
    <property type="match status" value="1"/>
</dbReference>
<dbReference type="Pfam" id="PF00311">
    <property type="entry name" value="PEPcase"/>
    <property type="match status" value="1"/>
</dbReference>
<comment type="subunit">
    <text evidence="10">Homotetramer.</text>
</comment>
<dbReference type="InterPro" id="IPR021135">
    <property type="entry name" value="PEP_COase"/>
</dbReference>
<comment type="function">
    <text evidence="2 10">Forms oxaloacetate, a four-carbon dicarboxylic acid source for the tricarboxylic acid cycle.</text>
</comment>
<dbReference type="PROSITE" id="PS00781">
    <property type="entry name" value="PEPCASE_1"/>
    <property type="match status" value="1"/>
</dbReference>
<proteinExistence type="inferred from homology"/>
<evidence type="ECO:0000256" key="10">
    <source>
        <dbReference type="HAMAP-Rule" id="MF_00595"/>
    </source>
</evidence>
<evidence type="ECO:0000256" key="5">
    <source>
        <dbReference type="ARBA" id="ARBA00022419"/>
    </source>
</evidence>
<reference evidence="14" key="1">
    <citation type="submission" date="2014-03" db="EMBL/GenBank/DDBJ databases">
        <authorList>
            <person name="Genoscope - CEA"/>
        </authorList>
    </citation>
    <scope>NUCLEOTIDE SEQUENCE [LARGE SCALE GENOMIC DNA]</scope>
    <source>
        <strain evidence="14">CF27</strain>
    </source>
</reference>
<dbReference type="GO" id="GO:0008964">
    <property type="term" value="F:phosphoenolpyruvate carboxylase activity"/>
    <property type="evidence" value="ECO:0007669"/>
    <property type="project" value="UniProtKB-UniRule"/>
</dbReference>